<evidence type="ECO:0000313" key="2">
    <source>
        <dbReference type="Proteomes" id="UP001164929"/>
    </source>
</evidence>
<evidence type="ECO:0000313" key="1">
    <source>
        <dbReference type="EMBL" id="KAJ6982060.1"/>
    </source>
</evidence>
<dbReference type="Proteomes" id="UP001164929">
    <property type="component" value="Chromosome 10"/>
</dbReference>
<dbReference type="AlphaFoldDB" id="A0AAD6MAT9"/>
<proteinExistence type="predicted"/>
<name>A0AAD6MAT9_9ROSI</name>
<keyword evidence="2" id="KW-1185">Reference proteome</keyword>
<reference evidence="1" key="1">
    <citation type="journal article" date="2023" name="Mol. Ecol. Resour.">
        <title>Chromosome-level genome assembly of a triploid poplar Populus alba 'Berolinensis'.</title>
        <authorList>
            <person name="Chen S."/>
            <person name="Yu Y."/>
            <person name="Wang X."/>
            <person name="Wang S."/>
            <person name="Zhang T."/>
            <person name="Zhou Y."/>
            <person name="He R."/>
            <person name="Meng N."/>
            <person name="Wang Y."/>
            <person name="Liu W."/>
            <person name="Liu Z."/>
            <person name="Liu J."/>
            <person name="Guo Q."/>
            <person name="Huang H."/>
            <person name="Sederoff R.R."/>
            <person name="Wang G."/>
            <person name="Qu G."/>
            <person name="Chen S."/>
        </authorList>
    </citation>
    <scope>NUCLEOTIDE SEQUENCE</scope>
    <source>
        <strain evidence="1">SC-2020</strain>
    </source>
</reference>
<protein>
    <submittedName>
        <fullName evidence="1">Uncharacterized protein</fullName>
    </submittedName>
</protein>
<dbReference type="EMBL" id="JAQIZT010000010">
    <property type="protein sequence ID" value="KAJ6982060.1"/>
    <property type="molecule type" value="Genomic_DNA"/>
</dbReference>
<gene>
    <name evidence="1" type="ORF">NC653_025230</name>
</gene>
<organism evidence="1 2">
    <name type="scientific">Populus alba x Populus x berolinensis</name>
    <dbReference type="NCBI Taxonomy" id="444605"/>
    <lineage>
        <taxon>Eukaryota</taxon>
        <taxon>Viridiplantae</taxon>
        <taxon>Streptophyta</taxon>
        <taxon>Embryophyta</taxon>
        <taxon>Tracheophyta</taxon>
        <taxon>Spermatophyta</taxon>
        <taxon>Magnoliopsida</taxon>
        <taxon>eudicotyledons</taxon>
        <taxon>Gunneridae</taxon>
        <taxon>Pentapetalae</taxon>
        <taxon>rosids</taxon>
        <taxon>fabids</taxon>
        <taxon>Malpighiales</taxon>
        <taxon>Salicaceae</taxon>
        <taxon>Saliceae</taxon>
        <taxon>Populus</taxon>
    </lineage>
</organism>
<accession>A0AAD6MAT9</accession>
<comment type="caution">
    <text evidence="1">The sequence shown here is derived from an EMBL/GenBank/DDBJ whole genome shotgun (WGS) entry which is preliminary data.</text>
</comment>
<sequence>MYLAQKRTLYPSSDALARHKKLHPGMRIRIPQIQCFHNNRQIPFPLRPMVFTEAAGAQCVLASSYHLLCISKS</sequence>